<dbReference type="NCBIfam" id="NF041216">
    <property type="entry name" value="CU044_2847_fam"/>
    <property type="match status" value="1"/>
</dbReference>
<dbReference type="InterPro" id="IPR045794">
    <property type="entry name" value="Trypco1"/>
</dbReference>
<name>A0ABP4D0X2_9ACTN</name>
<organism evidence="3 4">
    <name type="scientific">Streptomyces rhizosphaericus</name>
    <dbReference type="NCBI Taxonomy" id="114699"/>
    <lineage>
        <taxon>Bacteria</taxon>
        <taxon>Bacillati</taxon>
        <taxon>Actinomycetota</taxon>
        <taxon>Actinomycetes</taxon>
        <taxon>Kitasatosporales</taxon>
        <taxon>Streptomycetaceae</taxon>
        <taxon>Streptomyces</taxon>
        <taxon>Streptomyces violaceusniger group</taxon>
    </lineage>
</organism>
<evidence type="ECO:0000256" key="1">
    <source>
        <dbReference type="SAM" id="MobiDB-lite"/>
    </source>
</evidence>
<dbReference type="Pfam" id="PF19493">
    <property type="entry name" value="Trypco1"/>
    <property type="match status" value="1"/>
</dbReference>
<sequence length="198" mass="19824">MSVCMGPASASGVGAGSRESDIDLARTAPVARAPWPRAPSVVPAAFGAKGQTGRLMIGMMRNVTEHREIPLADGTTVRLELAPVGDASPEDAYGGVGGVTPVGRGAQAAATLAHAGLGVILQGLGPVLQDVHDAVSSAPHPPQEFTVQFGVQVGQDLKLGIVGANGNANLTISATWRPSERPGPTAPAVPPSRPGPAG</sequence>
<reference evidence="4" key="1">
    <citation type="journal article" date="2019" name="Int. J. Syst. Evol. Microbiol.">
        <title>The Global Catalogue of Microorganisms (GCM) 10K type strain sequencing project: providing services to taxonomists for standard genome sequencing and annotation.</title>
        <authorList>
            <consortium name="The Broad Institute Genomics Platform"/>
            <consortium name="The Broad Institute Genome Sequencing Center for Infectious Disease"/>
            <person name="Wu L."/>
            <person name="Ma J."/>
        </authorList>
    </citation>
    <scope>NUCLEOTIDE SEQUENCE [LARGE SCALE GENOMIC DNA]</scope>
    <source>
        <strain evidence="4">JCM 11445</strain>
    </source>
</reference>
<protein>
    <recommendedName>
        <fullName evidence="2">Trypsin-co-occurring domain-containing protein</fullName>
    </recommendedName>
</protein>
<accession>A0ABP4D0X2</accession>
<keyword evidence="4" id="KW-1185">Reference proteome</keyword>
<dbReference type="EMBL" id="BAAAIE010000054">
    <property type="protein sequence ID" value="GAA0991235.1"/>
    <property type="molecule type" value="Genomic_DNA"/>
</dbReference>
<feature type="domain" description="Trypsin-co-occurring" evidence="2">
    <location>
        <begin position="69"/>
        <end position="177"/>
    </location>
</feature>
<feature type="compositionally biased region" description="Pro residues" evidence="1">
    <location>
        <begin position="184"/>
        <end position="198"/>
    </location>
</feature>
<gene>
    <name evidence="3" type="ORF">GCM10009576_067960</name>
</gene>
<proteinExistence type="predicted"/>
<dbReference type="Proteomes" id="UP001500033">
    <property type="component" value="Unassembled WGS sequence"/>
</dbReference>
<comment type="caution">
    <text evidence="3">The sequence shown here is derived from an EMBL/GenBank/DDBJ whole genome shotgun (WGS) entry which is preliminary data.</text>
</comment>
<feature type="region of interest" description="Disordered" evidence="1">
    <location>
        <begin position="175"/>
        <end position="198"/>
    </location>
</feature>
<evidence type="ECO:0000313" key="3">
    <source>
        <dbReference type="EMBL" id="GAA0991235.1"/>
    </source>
</evidence>
<evidence type="ECO:0000259" key="2">
    <source>
        <dbReference type="Pfam" id="PF19493"/>
    </source>
</evidence>
<evidence type="ECO:0000313" key="4">
    <source>
        <dbReference type="Proteomes" id="UP001500033"/>
    </source>
</evidence>